<organism evidence="3 4">
    <name type="scientific">Linnemannia gamsii</name>
    <dbReference type="NCBI Taxonomy" id="64522"/>
    <lineage>
        <taxon>Eukaryota</taxon>
        <taxon>Fungi</taxon>
        <taxon>Fungi incertae sedis</taxon>
        <taxon>Mucoromycota</taxon>
        <taxon>Mortierellomycotina</taxon>
        <taxon>Mortierellomycetes</taxon>
        <taxon>Mortierellales</taxon>
        <taxon>Mortierellaceae</taxon>
        <taxon>Linnemannia</taxon>
    </lineage>
</organism>
<dbReference type="AlphaFoldDB" id="A0A9P6UDK4"/>
<evidence type="ECO:0000256" key="2">
    <source>
        <dbReference type="SAM" id="MobiDB-lite"/>
    </source>
</evidence>
<reference evidence="3" key="1">
    <citation type="journal article" date="2020" name="Fungal Divers.">
        <title>Resolving the Mortierellaceae phylogeny through synthesis of multi-gene phylogenetics and phylogenomics.</title>
        <authorList>
            <person name="Vandepol N."/>
            <person name="Liber J."/>
            <person name="Desiro A."/>
            <person name="Na H."/>
            <person name="Kennedy M."/>
            <person name="Barry K."/>
            <person name="Grigoriev I.V."/>
            <person name="Miller A.N."/>
            <person name="O'Donnell K."/>
            <person name="Stajich J.E."/>
            <person name="Bonito G."/>
        </authorList>
    </citation>
    <scope>NUCLEOTIDE SEQUENCE</scope>
    <source>
        <strain evidence="3">NVP60</strain>
    </source>
</reference>
<feature type="compositionally biased region" description="Polar residues" evidence="2">
    <location>
        <begin position="225"/>
        <end position="259"/>
    </location>
</feature>
<proteinExistence type="predicted"/>
<comment type="caution">
    <text evidence="3">The sequence shown here is derived from an EMBL/GenBank/DDBJ whole genome shotgun (WGS) entry which is preliminary data.</text>
</comment>
<accession>A0A9P6UDK4</accession>
<feature type="coiled-coil region" evidence="1">
    <location>
        <begin position="302"/>
        <end position="329"/>
    </location>
</feature>
<evidence type="ECO:0000313" key="4">
    <source>
        <dbReference type="Proteomes" id="UP000823405"/>
    </source>
</evidence>
<feature type="compositionally biased region" description="Basic and acidic residues" evidence="2">
    <location>
        <begin position="169"/>
        <end position="206"/>
    </location>
</feature>
<feature type="region of interest" description="Disordered" evidence="2">
    <location>
        <begin position="122"/>
        <end position="268"/>
    </location>
</feature>
<name>A0A9P6UDK4_9FUNG</name>
<gene>
    <name evidence="3" type="ORF">BGZ97_008459</name>
</gene>
<dbReference type="EMBL" id="JAAAIN010003879">
    <property type="protein sequence ID" value="KAG0283636.1"/>
    <property type="molecule type" value="Genomic_DNA"/>
</dbReference>
<keyword evidence="1" id="KW-0175">Coiled coil</keyword>
<keyword evidence="4" id="KW-1185">Reference proteome</keyword>
<protein>
    <submittedName>
        <fullName evidence="3">Uncharacterized protein</fullName>
    </submittedName>
</protein>
<dbReference type="OrthoDB" id="2449748at2759"/>
<evidence type="ECO:0000256" key="1">
    <source>
        <dbReference type="SAM" id="Coils"/>
    </source>
</evidence>
<feature type="compositionally biased region" description="Polar residues" evidence="2">
    <location>
        <begin position="122"/>
        <end position="138"/>
    </location>
</feature>
<dbReference type="Proteomes" id="UP000823405">
    <property type="component" value="Unassembled WGS sequence"/>
</dbReference>
<sequence>MDWIVRQLNKPEVFGILQNPEPCPPHLIPTWHTFQQLANGINHRHPSRKQAVYTMQQVKTKIETIKTSFKRGQDLIQNSGYKSAQISDSLRKLVLQASPYYFKLEANWSKAWSDPVQDGCVSTTNHGDKTVNSSTRTGTKAALRPSAKADGGEVEQTTEEEISRNASKNNKDKDAMDARSRKMKHSEVRVQKGKVEAKKQVQKESLRATYPQSSERPLPKKPSNKVLQLGSSSQTSISAPEGQGSMSKAQSEGNNSLETGFSGDGSDRMQSLTEAVPITLKDDKKIDGEAELLIMKHRLALKEIEAKDKEDARRAATSLEERWMELEMQRVNNEHLIRMAQLQKEKDIEIHKMSLEFWFEVGVDCFSFSQVKDIKHK</sequence>
<evidence type="ECO:0000313" key="3">
    <source>
        <dbReference type="EMBL" id="KAG0283636.1"/>
    </source>
</evidence>